<name>A0A0D9WCI9_9ORYZ</name>
<feature type="domain" description="PB1" evidence="12">
    <location>
        <begin position="107"/>
        <end position="208"/>
    </location>
</feature>
<dbReference type="eggNOG" id="ENOG502S04C">
    <property type="taxonomic scope" value="Eukaryota"/>
</dbReference>
<evidence type="ECO:0000256" key="8">
    <source>
        <dbReference type="ARBA" id="ARBA00023242"/>
    </source>
</evidence>
<reference evidence="13" key="3">
    <citation type="submission" date="2015-04" db="UniProtKB">
        <authorList>
            <consortium name="EnsemblPlants"/>
        </authorList>
    </citation>
    <scope>IDENTIFICATION</scope>
</reference>
<dbReference type="Gene3D" id="3.10.20.90">
    <property type="entry name" value="Phosphatidylinositol 3-kinase Catalytic Subunit, Chain A, domain 1"/>
    <property type="match status" value="1"/>
</dbReference>
<evidence type="ECO:0000256" key="9">
    <source>
        <dbReference type="ARBA" id="ARBA00023294"/>
    </source>
</evidence>
<keyword evidence="5 10" id="KW-0678">Repressor</keyword>
<keyword evidence="9 10" id="KW-0927">Auxin signaling pathway</keyword>
<evidence type="ECO:0000256" key="7">
    <source>
        <dbReference type="ARBA" id="ARBA00023163"/>
    </source>
</evidence>
<evidence type="ECO:0000256" key="10">
    <source>
        <dbReference type="RuleBase" id="RU004549"/>
    </source>
</evidence>
<dbReference type="AlphaFoldDB" id="A0A0D9WCI9"/>
<keyword evidence="8 10" id="KW-0539">Nucleus</keyword>
<dbReference type="GO" id="GO:0005634">
    <property type="term" value="C:nucleus"/>
    <property type="evidence" value="ECO:0007669"/>
    <property type="project" value="UniProtKB-SubCell"/>
</dbReference>
<evidence type="ECO:0000313" key="13">
    <source>
        <dbReference type="EnsemblPlants" id="LPERR05G02360.1"/>
    </source>
</evidence>
<dbReference type="SUPFAM" id="SSF54277">
    <property type="entry name" value="CAD &amp; PB1 domains"/>
    <property type="match status" value="1"/>
</dbReference>
<keyword evidence="6 10" id="KW-0805">Transcription regulation</keyword>
<dbReference type="GO" id="GO:0006355">
    <property type="term" value="P:regulation of DNA-templated transcription"/>
    <property type="evidence" value="ECO:0007669"/>
    <property type="project" value="InterPro"/>
</dbReference>
<dbReference type="InterPro" id="IPR003311">
    <property type="entry name" value="AUX_IAA"/>
</dbReference>
<keyword evidence="7 10" id="KW-0804">Transcription</keyword>
<evidence type="ECO:0000256" key="3">
    <source>
        <dbReference type="ARBA" id="ARBA00006728"/>
    </source>
</evidence>
<comment type="similarity">
    <text evidence="3 10">Belongs to the Aux/IAA family.</text>
</comment>
<dbReference type="InterPro" id="IPR053793">
    <property type="entry name" value="PB1-like"/>
</dbReference>
<dbReference type="PANTHER" id="PTHR31734:SF94">
    <property type="entry name" value="AUXIN-RESPONSIVE PROTEIN IAA30"/>
    <property type="match status" value="1"/>
</dbReference>
<feature type="region of interest" description="Disordered" evidence="11">
    <location>
        <begin position="1"/>
        <end position="53"/>
    </location>
</feature>
<evidence type="ECO:0000259" key="12">
    <source>
        <dbReference type="PROSITE" id="PS51745"/>
    </source>
</evidence>
<dbReference type="HOGENOM" id="CLU_049393_3_1_1"/>
<evidence type="ECO:0000256" key="5">
    <source>
        <dbReference type="ARBA" id="ARBA00022491"/>
    </source>
</evidence>
<protein>
    <recommendedName>
        <fullName evidence="10">Auxin-responsive protein</fullName>
    </recommendedName>
</protein>
<evidence type="ECO:0000256" key="6">
    <source>
        <dbReference type="ARBA" id="ARBA00023015"/>
    </source>
</evidence>
<dbReference type="Gramene" id="LPERR05G02360.1">
    <property type="protein sequence ID" value="LPERR05G02360.1"/>
    <property type="gene ID" value="LPERR05G02360"/>
</dbReference>
<accession>A0A0D9WCI9</accession>
<feature type="compositionally biased region" description="Basic residues" evidence="11">
    <location>
        <begin position="79"/>
        <end position="89"/>
    </location>
</feature>
<reference evidence="13 14" key="1">
    <citation type="submission" date="2012-08" db="EMBL/GenBank/DDBJ databases">
        <title>Oryza genome evolution.</title>
        <authorList>
            <person name="Wing R.A."/>
        </authorList>
    </citation>
    <scope>NUCLEOTIDE SEQUENCE</scope>
</reference>
<evidence type="ECO:0000256" key="1">
    <source>
        <dbReference type="ARBA" id="ARBA00002159"/>
    </source>
</evidence>
<evidence type="ECO:0000256" key="2">
    <source>
        <dbReference type="ARBA" id="ARBA00004123"/>
    </source>
</evidence>
<dbReference type="STRING" id="77586.A0A0D9WCI9"/>
<evidence type="ECO:0000313" key="14">
    <source>
        <dbReference type="Proteomes" id="UP000032180"/>
    </source>
</evidence>
<evidence type="ECO:0000256" key="4">
    <source>
        <dbReference type="ARBA" id="ARBA00011726"/>
    </source>
</evidence>
<reference evidence="14" key="2">
    <citation type="submission" date="2013-12" db="EMBL/GenBank/DDBJ databases">
        <authorList>
            <person name="Yu Y."/>
            <person name="Lee S."/>
            <person name="de Baynast K."/>
            <person name="Wissotski M."/>
            <person name="Liu L."/>
            <person name="Talag J."/>
            <person name="Goicoechea J."/>
            <person name="Angelova A."/>
            <person name="Jetty R."/>
            <person name="Kudrna D."/>
            <person name="Golser W."/>
            <person name="Rivera L."/>
            <person name="Zhang J."/>
            <person name="Wing R."/>
        </authorList>
    </citation>
    <scope>NUCLEOTIDE SEQUENCE</scope>
</reference>
<comment type="subcellular location">
    <subcellularLocation>
        <location evidence="2 10">Nucleus</location>
    </subcellularLocation>
</comment>
<sequence length="208" mass="23623">MWKKASDHEDDDSPPSSMDSCSAGEPPSLPEQSTASSGRCRPPPATTRRRRTDLHLGLTLSPCSSDYTRSDLTVTADHHYHHHHHHHHHQGDSFRRGGGGDGRRRRSLFVKVYMEGFPIGRKIDLLQLDGYSGLVAHLATMFTNPHDDLSRRHQQIFIVGEVNKKAHHRHHHVLTYEDQEGDWMMAGDVPWEYGKLAHLSLTNLINII</sequence>
<dbReference type="Pfam" id="PF02309">
    <property type="entry name" value="AUX_IAA"/>
    <property type="match status" value="1"/>
</dbReference>
<dbReference type="Proteomes" id="UP000032180">
    <property type="component" value="Chromosome 5"/>
</dbReference>
<organism evidence="13 14">
    <name type="scientific">Leersia perrieri</name>
    <dbReference type="NCBI Taxonomy" id="77586"/>
    <lineage>
        <taxon>Eukaryota</taxon>
        <taxon>Viridiplantae</taxon>
        <taxon>Streptophyta</taxon>
        <taxon>Embryophyta</taxon>
        <taxon>Tracheophyta</taxon>
        <taxon>Spermatophyta</taxon>
        <taxon>Magnoliopsida</taxon>
        <taxon>Liliopsida</taxon>
        <taxon>Poales</taxon>
        <taxon>Poaceae</taxon>
        <taxon>BOP clade</taxon>
        <taxon>Oryzoideae</taxon>
        <taxon>Oryzeae</taxon>
        <taxon>Oryzinae</taxon>
        <taxon>Leersia</taxon>
    </lineage>
</organism>
<keyword evidence="14" id="KW-1185">Reference proteome</keyword>
<comment type="function">
    <text evidence="1 10">Aux/IAA proteins are short-lived transcriptional factors that function as repressors of early auxin response genes at low auxin concentrations.</text>
</comment>
<evidence type="ECO:0000256" key="11">
    <source>
        <dbReference type="SAM" id="MobiDB-lite"/>
    </source>
</evidence>
<feature type="region of interest" description="Disordered" evidence="11">
    <location>
        <begin position="79"/>
        <end position="101"/>
    </location>
</feature>
<proteinExistence type="inferred from homology"/>
<dbReference type="PANTHER" id="PTHR31734">
    <property type="entry name" value="AUXIN-RESPONSIVE PROTEIN IAA17"/>
    <property type="match status" value="1"/>
</dbReference>
<dbReference type="InterPro" id="IPR033389">
    <property type="entry name" value="AUX/IAA_dom"/>
</dbReference>
<dbReference type="PROSITE" id="PS51745">
    <property type="entry name" value="PB1"/>
    <property type="match status" value="1"/>
</dbReference>
<comment type="subunit">
    <text evidence="4 10">Homodimers and heterodimers.</text>
</comment>
<dbReference type="EnsemblPlants" id="LPERR05G02360.1">
    <property type="protein sequence ID" value="LPERR05G02360.1"/>
    <property type="gene ID" value="LPERR05G02360"/>
</dbReference>
<dbReference type="GO" id="GO:0009734">
    <property type="term" value="P:auxin-activated signaling pathway"/>
    <property type="evidence" value="ECO:0007669"/>
    <property type="project" value="UniProtKB-UniRule"/>
</dbReference>